<feature type="transmembrane region" description="Helical" evidence="6">
    <location>
        <begin position="95"/>
        <end position="117"/>
    </location>
</feature>
<feature type="domain" description="Rhodopsin" evidence="7">
    <location>
        <begin position="35"/>
        <end position="276"/>
    </location>
</feature>
<name>A0A9Q8PDC9_PASFU</name>
<dbReference type="GO" id="GO:0016020">
    <property type="term" value="C:membrane"/>
    <property type="evidence" value="ECO:0007669"/>
    <property type="project" value="UniProtKB-SubCell"/>
</dbReference>
<evidence type="ECO:0000256" key="3">
    <source>
        <dbReference type="ARBA" id="ARBA00022989"/>
    </source>
</evidence>
<dbReference type="Proteomes" id="UP000756132">
    <property type="component" value="Chromosome 7"/>
</dbReference>
<keyword evidence="9" id="KW-1185">Reference proteome</keyword>
<reference evidence="8" key="2">
    <citation type="journal article" date="2022" name="Microb. Genom.">
        <title>A chromosome-scale genome assembly of the tomato pathogen Cladosporium fulvum reveals a compartmentalized genome architecture and the presence of a dispensable chromosome.</title>
        <authorList>
            <person name="Zaccaron A.Z."/>
            <person name="Chen L.H."/>
            <person name="Samaras A."/>
            <person name="Stergiopoulos I."/>
        </authorList>
    </citation>
    <scope>NUCLEOTIDE SEQUENCE</scope>
    <source>
        <strain evidence="8">Race5_Kim</strain>
    </source>
</reference>
<dbReference type="AlphaFoldDB" id="A0A9Q8PDC9"/>
<feature type="transmembrane region" description="Helical" evidence="6">
    <location>
        <begin position="212"/>
        <end position="234"/>
    </location>
</feature>
<dbReference type="RefSeq" id="XP_047764698.1">
    <property type="nucleotide sequence ID" value="XM_047908987.1"/>
</dbReference>
<comment type="similarity">
    <text evidence="5">Belongs to the SAT4 family.</text>
</comment>
<keyword evidence="2 6" id="KW-0812">Transmembrane</keyword>
<evidence type="ECO:0000256" key="2">
    <source>
        <dbReference type="ARBA" id="ARBA00022692"/>
    </source>
</evidence>
<protein>
    <recommendedName>
        <fullName evidence="7">Rhodopsin domain-containing protein</fullName>
    </recommendedName>
</protein>
<dbReference type="OMA" id="ADSLNWC"/>
<dbReference type="KEGG" id="ffu:CLAFUR5_09839"/>
<sequence>MAAEDSPEAVEGTQQVLLIVLSVVFMVVTAVGINFRLYARICVSKKVFLEDGLILAGTLFAFGLSSVYTVAAYHGYGKHVRDITRLSDLALLHKLSFAIPMLYLAAMLLIRGSFLALYHRLDHRKPMRWTVYGLLAIIVAQAVSAAIVQSMSYIPPSKIWSDPGYDSRHVSPGTTQAFYNANGIIMATTSLAIYTVPFFMLHNLELPSRQKWAVGALFALGFLSVIATCIKNYYAWSLFTDPEVFYKMTKTGIWDQVEVHLAILCGSAQSFRVLLKDVFPRCCRSPSDTASQLSPPVVWPPPTSMTYRSDGSPTHDSWRGWDGSSSSNRCDSALSHASQGSKQVVEIWKNSGVATMPAGMQQQYRQYPSISTRLGASNSAWIFQAATNKRFTPPWPLPNV</sequence>
<evidence type="ECO:0000256" key="4">
    <source>
        <dbReference type="ARBA" id="ARBA00023136"/>
    </source>
</evidence>
<accession>A0A9Q8PDC9</accession>
<feature type="transmembrane region" description="Helical" evidence="6">
    <location>
        <begin position="16"/>
        <end position="39"/>
    </location>
</feature>
<reference evidence="8" key="1">
    <citation type="submission" date="2021-12" db="EMBL/GenBank/DDBJ databases">
        <authorList>
            <person name="Zaccaron A."/>
            <person name="Stergiopoulos I."/>
        </authorList>
    </citation>
    <scope>NUCLEOTIDE SEQUENCE</scope>
    <source>
        <strain evidence="8">Race5_Kim</strain>
    </source>
</reference>
<dbReference type="PANTHER" id="PTHR33048:SF47">
    <property type="entry name" value="INTEGRAL MEMBRANE PROTEIN-RELATED"/>
    <property type="match status" value="1"/>
</dbReference>
<dbReference type="PANTHER" id="PTHR33048">
    <property type="entry name" value="PTH11-LIKE INTEGRAL MEMBRANE PROTEIN (AFU_ORTHOLOGUE AFUA_5G11245)"/>
    <property type="match status" value="1"/>
</dbReference>
<evidence type="ECO:0000313" key="8">
    <source>
        <dbReference type="EMBL" id="UJO20332.1"/>
    </source>
</evidence>
<feature type="transmembrane region" description="Helical" evidence="6">
    <location>
        <begin position="177"/>
        <end position="200"/>
    </location>
</feature>
<dbReference type="OrthoDB" id="444631at2759"/>
<dbReference type="Pfam" id="PF20684">
    <property type="entry name" value="Fung_rhodopsin"/>
    <property type="match status" value="1"/>
</dbReference>
<keyword evidence="3 6" id="KW-1133">Transmembrane helix</keyword>
<dbReference type="GeneID" id="71989717"/>
<evidence type="ECO:0000256" key="1">
    <source>
        <dbReference type="ARBA" id="ARBA00004141"/>
    </source>
</evidence>
<dbReference type="InterPro" id="IPR049326">
    <property type="entry name" value="Rhodopsin_dom_fungi"/>
</dbReference>
<feature type="transmembrane region" description="Helical" evidence="6">
    <location>
        <begin position="51"/>
        <end position="75"/>
    </location>
</feature>
<dbReference type="EMBL" id="CP090169">
    <property type="protein sequence ID" value="UJO20332.1"/>
    <property type="molecule type" value="Genomic_DNA"/>
</dbReference>
<keyword evidence="4 6" id="KW-0472">Membrane</keyword>
<dbReference type="InterPro" id="IPR052337">
    <property type="entry name" value="SAT4-like"/>
</dbReference>
<evidence type="ECO:0000259" key="7">
    <source>
        <dbReference type="Pfam" id="PF20684"/>
    </source>
</evidence>
<evidence type="ECO:0000256" key="5">
    <source>
        <dbReference type="ARBA" id="ARBA00038359"/>
    </source>
</evidence>
<feature type="transmembrane region" description="Helical" evidence="6">
    <location>
        <begin position="129"/>
        <end position="148"/>
    </location>
</feature>
<evidence type="ECO:0000313" key="9">
    <source>
        <dbReference type="Proteomes" id="UP000756132"/>
    </source>
</evidence>
<evidence type="ECO:0000256" key="6">
    <source>
        <dbReference type="SAM" id="Phobius"/>
    </source>
</evidence>
<gene>
    <name evidence="8" type="ORF">CLAFUR5_09839</name>
</gene>
<proteinExistence type="inferred from homology"/>
<comment type="subcellular location">
    <subcellularLocation>
        <location evidence="1">Membrane</location>
        <topology evidence="1">Multi-pass membrane protein</topology>
    </subcellularLocation>
</comment>
<organism evidence="8 9">
    <name type="scientific">Passalora fulva</name>
    <name type="common">Tomato leaf mold</name>
    <name type="synonym">Cladosporium fulvum</name>
    <dbReference type="NCBI Taxonomy" id="5499"/>
    <lineage>
        <taxon>Eukaryota</taxon>
        <taxon>Fungi</taxon>
        <taxon>Dikarya</taxon>
        <taxon>Ascomycota</taxon>
        <taxon>Pezizomycotina</taxon>
        <taxon>Dothideomycetes</taxon>
        <taxon>Dothideomycetidae</taxon>
        <taxon>Mycosphaerellales</taxon>
        <taxon>Mycosphaerellaceae</taxon>
        <taxon>Fulvia</taxon>
    </lineage>
</organism>